<evidence type="ECO:0000256" key="2">
    <source>
        <dbReference type="ARBA" id="ARBA00004496"/>
    </source>
</evidence>
<feature type="domain" description="HYDIN/VesB/CFA65-like Ig-like" evidence="6">
    <location>
        <begin position="417"/>
        <end position="518"/>
    </location>
</feature>
<dbReference type="GeneID" id="20213295"/>
<evidence type="ECO:0000256" key="1">
    <source>
        <dbReference type="ARBA" id="ARBA00004138"/>
    </source>
</evidence>
<proteinExistence type="predicted"/>
<dbReference type="EMBL" id="KB095811">
    <property type="protein sequence ID" value="ESO12289.1"/>
    <property type="molecule type" value="Genomic_DNA"/>
</dbReference>
<evidence type="ECO:0000256" key="3">
    <source>
        <dbReference type="ARBA" id="ARBA00022490"/>
    </source>
</evidence>
<dbReference type="InterPro" id="IPR033305">
    <property type="entry name" value="Hydin-like"/>
</dbReference>
<comment type="subcellular location">
    <subcellularLocation>
        <location evidence="1">Cell projection</location>
        <location evidence="1">Cilium</location>
    </subcellularLocation>
    <subcellularLocation>
        <location evidence="2">Cytoplasm</location>
    </subcellularLocation>
</comment>
<evidence type="ECO:0000256" key="5">
    <source>
        <dbReference type="ARBA" id="ARBA00023273"/>
    </source>
</evidence>
<keyword evidence="5" id="KW-0966">Cell projection</keyword>
<evidence type="ECO:0000313" key="7">
    <source>
        <dbReference type="EMBL" id="ESO12289.1"/>
    </source>
</evidence>
<dbReference type="Gene3D" id="2.60.40.10">
    <property type="entry name" value="Immunoglobulins"/>
    <property type="match status" value="7"/>
</dbReference>
<evidence type="ECO:0000256" key="4">
    <source>
        <dbReference type="ARBA" id="ARBA00023069"/>
    </source>
</evidence>
<dbReference type="OrthoDB" id="442692at2759"/>
<dbReference type="InterPro" id="IPR013783">
    <property type="entry name" value="Ig-like_fold"/>
</dbReference>
<dbReference type="HOGENOM" id="CLU_006718_0_0_1"/>
<dbReference type="InterPro" id="IPR053879">
    <property type="entry name" value="HYDIN_VesB_CFA65-like_Ig"/>
</dbReference>
<feature type="domain" description="HYDIN/VesB/CFA65-like Ig-like" evidence="6">
    <location>
        <begin position="156"/>
        <end position="247"/>
    </location>
</feature>
<dbReference type="RefSeq" id="XP_009009009.1">
    <property type="nucleotide sequence ID" value="XM_009010761.1"/>
</dbReference>
<reference evidence="7" key="1">
    <citation type="journal article" date="2013" name="Nature">
        <title>Insights into bilaterian evolution from three spiralian genomes.</title>
        <authorList>
            <person name="Simakov O."/>
            <person name="Marletaz F."/>
            <person name="Cho S.J."/>
            <person name="Edsinger-Gonzales E."/>
            <person name="Havlak P."/>
            <person name="Hellsten U."/>
            <person name="Kuo D.H."/>
            <person name="Larsson T."/>
            <person name="Lv J."/>
            <person name="Arendt D."/>
            <person name="Savage R."/>
            <person name="Osoegawa K."/>
            <person name="de Jong P."/>
            <person name="Grimwood J."/>
            <person name="Chapman J.A."/>
            <person name="Shapiro H."/>
            <person name="Aerts A."/>
            <person name="Otillar R.P."/>
            <person name="Terry A.Y."/>
            <person name="Boore J.L."/>
            <person name="Grigoriev I.V."/>
            <person name="Lindberg D.R."/>
            <person name="Seaver E.C."/>
            <person name="Weisblat D.A."/>
            <person name="Putnam N.H."/>
            <person name="Rokhsar D.S."/>
        </authorList>
    </citation>
    <scope>NUCLEOTIDE SEQUENCE</scope>
</reference>
<dbReference type="eggNOG" id="ENOG502QQ4F">
    <property type="taxonomic scope" value="Eukaryota"/>
</dbReference>
<gene>
    <name evidence="7" type="ORF">HELRODRAFT_62049</name>
</gene>
<keyword evidence="3" id="KW-0963">Cytoplasm</keyword>
<name>V3VSR9_HELRO</name>
<dbReference type="Pfam" id="PF22544">
    <property type="entry name" value="HYDIN_VesB_CFA65-like_Ig"/>
    <property type="match status" value="2"/>
</dbReference>
<dbReference type="STRING" id="6412.T1FWU7"/>
<evidence type="ECO:0000259" key="6">
    <source>
        <dbReference type="Pfam" id="PF22544"/>
    </source>
</evidence>
<dbReference type="PANTHER" id="PTHR23053:SF0">
    <property type="entry name" value="HYDROCEPHALUS-INDUCING PROTEIN HOMOLOG"/>
    <property type="match status" value="1"/>
</dbReference>
<organism evidence="7">
    <name type="scientific">Helobdella robusta</name>
    <name type="common">Californian leech</name>
    <dbReference type="NCBI Taxonomy" id="6412"/>
    <lineage>
        <taxon>Eukaryota</taxon>
        <taxon>Metazoa</taxon>
        <taxon>Spiralia</taxon>
        <taxon>Lophotrochozoa</taxon>
        <taxon>Annelida</taxon>
        <taxon>Clitellata</taxon>
        <taxon>Hirudinea</taxon>
        <taxon>Rhynchobdellida</taxon>
        <taxon>Glossiphoniidae</taxon>
        <taxon>Helobdella</taxon>
    </lineage>
</organism>
<protein>
    <recommendedName>
        <fullName evidence="6">HYDIN/VesB/CFA65-like Ig-like domain-containing protein</fullName>
    </recommendedName>
</protein>
<dbReference type="OMA" id="DIHELVC"/>
<feature type="non-terminal residue" evidence="7">
    <location>
        <position position="1"/>
    </location>
</feature>
<sequence>LQKCFTPSQYLANMTLNSDEWLKYQHVTKTAFITKLFDLQQISFQLNTTVPPNQPLFQPVPSEIIFRNFNPFCDISLPLVLRNDDSVPRCVKVSIQDSPYFQIISPPALGKIGPGLSVTYKILFSPQECQDYEHKVVCTTEREEFVVPIKAIGPRAILDFNDVIDFSACPVKYLTSKTIFIRNIGNCTAHFTLSTDCPFTVTPDTGCLEVNASMQVTLGFRPMCVGCHRGLLIIHYHTGEDVNVELCGMSEDQIIRLEKNVVRLDNTFINMLSSKSVTLINRSNIVANYRWTTNVLEITDNLVNNKIINNFNADTVFSSQNNFPMEDKNKDIKIYVNCDILSIETSKNFVNTDNIKFIKNVVEMYPGEGCVWPHSSVDIKVTFAPRSDGHLDTIMYCDVEGRETRLPLYIKGQAQGPSVELSYDSLDMGDVVFHTTNIYEIILANKGLIDADFKIFLDGSSQLKSCFEVEPEAGHLGANIQQIICVRFTANTLGHFSCKFKFEITNQPRDLFVIYKGCVVAPSFQFSVDQLDFGAVSCGFEVTRSFVLTNTSFVPLKFQLRIPSDGTDAAAERADAIRKDFKVCISVLLSHFRQTCLKEFTISPAYGQLDGHSCTTICILFCSNTVKVYEELMVFDVVGVQNDAHSIFIRAQCILPELTLLSPNLFYDRVPINHPATKFIELQNSTEHYARYKVGSLSNKAIDLFSSLPDGIIAPTTCAAVPLTMVLKELKDLHASLDIFTFKSDKPFAKVHVFGKAEGPVVKMSSTCINFGSTCCLSGVSKQLFLCNQSPIPASFRVFLQKNVVFSASPLQDSIPPNDTIIIVITACLDDAINFTDRLMIDVEHGATLTCDLLAQGKGPTLVIDSQLMNGIRIGPQFTKSQFKCSYSVCNAGRRVQSVIWSTLSDKKNKKTVRERAKSLLTCHGPIFIMNPQRMELLPNQKATFDLVASAQTPCSGEETLLCHVIIGKGGLRELAYEVKVTYVFVDPLIKMNVCLIQFAYNMLPGLLLNEECQCFEISNVSSLPLVVNLQLHHPAFSLSHPNLSERHHNMKLNMVEGASQEVEVWFNPLQVAELAVKKLSACFQSSLIITYEGHSNSDDLLVKVVINYPNLSLEHASIDFGCILNDTEASREMTLCNSGDMPVSYKWSFLVGDESICSTRQLIVNNDEVKENMEEYALVDNFDELDTRKYFELGRRYIF</sequence>
<dbReference type="Pfam" id="PF14874">
    <property type="entry name" value="PapD-like"/>
    <property type="match status" value="1"/>
</dbReference>
<keyword evidence="4" id="KW-0969">Cilium</keyword>
<accession>V3VSR9</accession>
<dbReference type="PANTHER" id="PTHR23053">
    <property type="entry name" value="DLEC1 DELETED IN LUNG AND ESOPHAGEAL CANCER 1"/>
    <property type="match status" value="1"/>
</dbReference>